<dbReference type="RefSeq" id="WP_161449093.1">
    <property type="nucleotide sequence ID" value="NZ_WYDN01000007.1"/>
</dbReference>
<comment type="caution">
    <text evidence="2">The sequence shown here is derived from an EMBL/GenBank/DDBJ whole genome shotgun (WGS) entry which is preliminary data.</text>
</comment>
<dbReference type="InterPro" id="IPR015791">
    <property type="entry name" value="Antimic/Inh_G_crystallin-like"/>
</dbReference>
<accession>A0A6L9G6L3</accession>
<evidence type="ECO:0000313" key="3">
    <source>
        <dbReference type="Proteomes" id="UP000477543"/>
    </source>
</evidence>
<proteinExistence type="predicted"/>
<feature type="chain" id="PRO_5026853191" description="Peptidase inhibitor family I36 protein" evidence="1">
    <location>
        <begin position="27"/>
        <end position="178"/>
    </location>
</feature>
<gene>
    <name evidence="2" type="ORF">GT020_09745</name>
</gene>
<keyword evidence="1" id="KW-0732">Signal</keyword>
<evidence type="ECO:0008006" key="4">
    <source>
        <dbReference type="Google" id="ProtNLM"/>
    </source>
</evidence>
<dbReference type="Gene3D" id="2.60.20.30">
    <property type="match status" value="1"/>
</dbReference>
<reference evidence="2 3" key="1">
    <citation type="submission" date="2020-01" db="EMBL/GenBank/DDBJ databases">
        <title>Glutamicibacter soli M275.</title>
        <authorList>
            <person name="Meng X."/>
        </authorList>
    </citation>
    <scope>NUCLEOTIDE SEQUENCE [LARGE SCALE GENOMIC DNA]</scope>
    <source>
        <strain evidence="2 3">M275</strain>
    </source>
</reference>
<dbReference type="Proteomes" id="UP000477543">
    <property type="component" value="Unassembled WGS sequence"/>
</dbReference>
<sequence>MKRAALAAKAGVVALAFSLIPGIASAAEAETPQWAIDEGITIVELDPTEGTPISDQELAEIEALEETHMPVTDSPLYLSDAPIAQPFINIVTCGNRIDWYRWRGQDGKNVLCFANKGEANISKYNNVRYVCPGSNRGQTRYYYGNQHYWSTLRGPMTEHKTCYSFGDYAVAAKGIRIS</sequence>
<dbReference type="EMBL" id="WYDN01000007">
    <property type="protein sequence ID" value="NAZ16345.1"/>
    <property type="molecule type" value="Genomic_DNA"/>
</dbReference>
<organism evidence="2 3">
    <name type="scientific">Glutamicibacter soli</name>
    <dbReference type="NCBI Taxonomy" id="453836"/>
    <lineage>
        <taxon>Bacteria</taxon>
        <taxon>Bacillati</taxon>
        <taxon>Actinomycetota</taxon>
        <taxon>Actinomycetes</taxon>
        <taxon>Micrococcales</taxon>
        <taxon>Micrococcaceae</taxon>
        <taxon>Glutamicibacter</taxon>
    </lineage>
</organism>
<dbReference type="AlphaFoldDB" id="A0A6L9G6L3"/>
<name>A0A6L9G6L3_9MICC</name>
<evidence type="ECO:0000313" key="2">
    <source>
        <dbReference type="EMBL" id="NAZ16345.1"/>
    </source>
</evidence>
<protein>
    <recommendedName>
        <fullName evidence="4">Peptidase inhibitor family I36 protein</fullName>
    </recommendedName>
</protein>
<evidence type="ECO:0000256" key="1">
    <source>
        <dbReference type="SAM" id="SignalP"/>
    </source>
</evidence>
<feature type="signal peptide" evidence="1">
    <location>
        <begin position="1"/>
        <end position="26"/>
    </location>
</feature>